<dbReference type="EMBL" id="PNBA02000021">
    <property type="protein sequence ID" value="KAG6387880.1"/>
    <property type="molecule type" value="Genomic_DNA"/>
</dbReference>
<keyword evidence="12" id="KW-1071">Ligand-gated ion channel</keyword>
<reference evidence="20" key="2">
    <citation type="submission" date="2020-08" db="EMBL/GenBank/DDBJ databases">
        <title>Plant Genome Project.</title>
        <authorList>
            <person name="Zhang R.-G."/>
        </authorList>
    </citation>
    <scope>NUCLEOTIDE SEQUENCE</scope>
    <source>
        <strain evidence="20">Huo1</strain>
        <tissue evidence="20">Leaf</tissue>
    </source>
</reference>
<dbReference type="InterPro" id="IPR001320">
    <property type="entry name" value="Iontro_rcpt_C"/>
</dbReference>
<dbReference type="FunFam" id="3.40.190.10:FF:000103">
    <property type="entry name" value="Glutamate receptor"/>
    <property type="match status" value="1"/>
</dbReference>
<evidence type="ECO:0000256" key="15">
    <source>
        <dbReference type="PIRSR" id="PIRSR037090-50"/>
    </source>
</evidence>
<dbReference type="FunFam" id="3.40.50.2300:FF:000169">
    <property type="entry name" value="Glutamate receptor"/>
    <property type="match status" value="1"/>
</dbReference>
<dbReference type="GO" id="GO:0016020">
    <property type="term" value="C:membrane"/>
    <property type="evidence" value="ECO:0007669"/>
    <property type="project" value="UniProtKB-SubCell"/>
</dbReference>
<dbReference type="Pfam" id="PF00060">
    <property type="entry name" value="Lig_chan"/>
    <property type="match status" value="1"/>
</dbReference>
<evidence type="ECO:0000256" key="3">
    <source>
        <dbReference type="ARBA" id="ARBA00011095"/>
    </source>
</evidence>
<evidence type="ECO:0000256" key="18">
    <source>
        <dbReference type="SAM" id="SignalP"/>
    </source>
</evidence>
<dbReference type="FunFam" id="3.40.50.2300:FF:000310">
    <property type="entry name" value="Glutamate receptor"/>
    <property type="match status" value="1"/>
</dbReference>
<gene>
    <name evidence="20" type="ORF">SASPL_153075</name>
</gene>
<evidence type="ECO:0000256" key="5">
    <source>
        <dbReference type="ARBA" id="ARBA00022692"/>
    </source>
</evidence>
<keyword evidence="21" id="KW-1185">Reference proteome</keyword>
<evidence type="ECO:0000256" key="9">
    <source>
        <dbReference type="ARBA" id="ARBA00023136"/>
    </source>
</evidence>
<evidence type="ECO:0000313" key="21">
    <source>
        <dbReference type="Proteomes" id="UP000298416"/>
    </source>
</evidence>
<comment type="subcellular location">
    <subcellularLocation>
        <location evidence="1">Membrane</location>
        <topology evidence="1">Multi-pass membrane protein</topology>
    </subcellularLocation>
</comment>
<dbReference type="CDD" id="cd13686">
    <property type="entry name" value="GluR_Plant"/>
    <property type="match status" value="1"/>
</dbReference>
<dbReference type="PANTHER" id="PTHR34836">
    <property type="entry name" value="OS06G0188250 PROTEIN"/>
    <property type="match status" value="1"/>
</dbReference>
<evidence type="ECO:0000256" key="11">
    <source>
        <dbReference type="ARBA" id="ARBA00023180"/>
    </source>
</evidence>
<feature type="transmembrane region" description="Helical" evidence="17">
    <location>
        <begin position="636"/>
        <end position="654"/>
    </location>
</feature>
<keyword evidence="6 18" id="KW-0732">Signal</keyword>
<organism evidence="20">
    <name type="scientific">Salvia splendens</name>
    <name type="common">Scarlet sage</name>
    <dbReference type="NCBI Taxonomy" id="180675"/>
    <lineage>
        <taxon>Eukaryota</taxon>
        <taxon>Viridiplantae</taxon>
        <taxon>Streptophyta</taxon>
        <taxon>Embryophyta</taxon>
        <taxon>Tracheophyta</taxon>
        <taxon>Spermatophyta</taxon>
        <taxon>Magnoliopsida</taxon>
        <taxon>eudicotyledons</taxon>
        <taxon>Gunneridae</taxon>
        <taxon>Pentapetalae</taxon>
        <taxon>asterids</taxon>
        <taxon>lamiids</taxon>
        <taxon>Lamiales</taxon>
        <taxon>Lamiaceae</taxon>
        <taxon>Nepetoideae</taxon>
        <taxon>Mentheae</taxon>
        <taxon>Salviinae</taxon>
        <taxon>Salvia</taxon>
        <taxon>Salvia subgen. Calosphace</taxon>
        <taxon>core Calosphace</taxon>
    </lineage>
</organism>
<evidence type="ECO:0000256" key="7">
    <source>
        <dbReference type="ARBA" id="ARBA00022989"/>
    </source>
</evidence>
<dbReference type="PANTHER" id="PTHR34836:SF1">
    <property type="entry name" value="OS09G0428600 PROTEIN"/>
    <property type="match status" value="1"/>
</dbReference>
<comment type="subunit">
    <text evidence="3">May form heteromers.</text>
</comment>
<feature type="signal peptide" evidence="18">
    <location>
        <begin position="1"/>
        <end position="27"/>
    </location>
</feature>
<dbReference type="CDD" id="cd19990">
    <property type="entry name" value="PBP1_GABAb_receptor_plant"/>
    <property type="match status" value="1"/>
</dbReference>
<keyword evidence="10" id="KW-0675">Receptor</keyword>
<name>A0A8X8W4I9_SALSN</name>
<evidence type="ECO:0000256" key="12">
    <source>
        <dbReference type="ARBA" id="ARBA00023286"/>
    </source>
</evidence>
<feature type="domain" description="Ionotropic glutamate receptor C-terminal" evidence="19">
    <location>
        <begin position="477"/>
        <end position="826"/>
    </location>
</feature>
<feature type="compositionally biased region" description="Polar residues" evidence="16">
    <location>
        <begin position="940"/>
        <end position="963"/>
    </location>
</feature>
<dbReference type="InterPro" id="IPR028082">
    <property type="entry name" value="Peripla_BP_I"/>
</dbReference>
<dbReference type="Proteomes" id="UP000298416">
    <property type="component" value="Unassembled WGS sequence"/>
</dbReference>
<keyword evidence="7 17" id="KW-1133">Transmembrane helix</keyword>
<feature type="chain" id="PRO_5036472783" description="Ionotropic glutamate receptor C-terminal domain-containing protein" evidence="18">
    <location>
        <begin position="28"/>
        <end position="998"/>
    </location>
</feature>
<feature type="transmembrane region" description="Helical" evidence="17">
    <location>
        <begin position="602"/>
        <end position="624"/>
    </location>
</feature>
<evidence type="ECO:0000256" key="10">
    <source>
        <dbReference type="ARBA" id="ARBA00023170"/>
    </source>
</evidence>
<dbReference type="SUPFAM" id="SSF53850">
    <property type="entry name" value="Periplasmic binding protein-like II"/>
    <property type="match status" value="1"/>
</dbReference>
<dbReference type="InterPro" id="IPR001828">
    <property type="entry name" value="ANF_lig-bd_rcpt"/>
</dbReference>
<evidence type="ECO:0000256" key="1">
    <source>
        <dbReference type="ARBA" id="ARBA00004141"/>
    </source>
</evidence>
<comment type="caution">
    <text evidence="20">The sequence shown here is derived from an EMBL/GenBank/DDBJ whole genome shotgun (WGS) entry which is preliminary data.</text>
</comment>
<keyword evidence="8" id="KW-0406">Ion transport</keyword>
<dbReference type="InterPro" id="IPR017103">
    <property type="entry name" value="Iontropic_Glu_rcpt_pln"/>
</dbReference>
<dbReference type="FunFam" id="1.10.287.70:FF:000037">
    <property type="entry name" value="Glutamate receptor"/>
    <property type="match status" value="1"/>
</dbReference>
<dbReference type="InterPro" id="IPR044440">
    <property type="entry name" value="GABAb_receptor_plant_PBP1"/>
</dbReference>
<evidence type="ECO:0000256" key="13">
    <source>
        <dbReference type="ARBA" id="ARBA00023303"/>
    </source>
</evidence>
<keyword evidence="9 17" id="KW-0472">Membrane</keyword>
<keyword evidence="15" id="KW-1015">Disulfide bond</keyword>
<feature type="disulfide bond" evidence="15">
    <location>
        <begin position="774"/>
        <end position="830"/>
    </location>
</feature>
<feature type="transmembrane region" description="Helical" evidence="17">
    <location>
        <begin position="847"/>
        <end position="871"/>
    </location>
</feature>
<evidence type="ECO:0000259" key="19">
    <source>
        <dbReference type="SMART" id="SM00079"/>
    </source>
</evidence>
<evidence type="ECO:0000256" key="6">
    <source>
        <dbReference type="ARBA" id="ARBA00022729"/>
    </source>
</evidence>
<evidence type="ECO:0000313" key="20">
    <source>
        <dbReference type="EMBL" id="KAG6387880.1"/>
    </source>
</evidence>
<dbReference type="Gene3D" id="3.40.190.10">
    <property type="entry name" value="Periplasmic binding protein-like II"/>
    <property type="match status" value="2"/>
</dbReference>
<dbReference type="InterPro" id="IPR019594">
    <property type="entry name" value="Glu/Gly-bd"/>
</dbReference>
<evidence type="ECO:0000256" key="16">
    <source>
        <dbReference type="SAM" id="MobiDB-lite"/>
    </source>
</evidence>
<reference evidence="20" key="1">
    <citation type="submission" date="2018-01" db="EMBL/GenBank/DDBJ databases">
        <authorList>
            <person name="Mao J.F."/>
        </authorList>
    </citation>
    <scope>NUCLEOTIDE SEQUENCE</scope>
    <source>
        <strain evidence="20">Huo1</strain>
        <tissue evidence="20">Leaf</tissue>
    </source>
</reference>
<evidence type="ECO:0000256" key="2">
    <source>
        <dbReference type="ARBA" id="ARBA00008685"/>
    </source>
</evidence>
<evidence type="ECO:0000256" key="8">
    <source>
        <dbReference type="ARBA" id="ARBA00023065"/>
    </source>
</evidence>
<dbReference type="GO" id="GO:0015276">
    <property type="term" value="F:ligand-gated monoatomic ion channel activity"/>
    <property type="evidence" value="ECO:0007669"/>
    <property type="project" value="InterPro"/>
</dbReference>
<dbReference type="SMART" id="SM00079">
    <property type="entry name" value="PBPe"/>
    <property type="match status" value="1"/>
</dbReference>
<keyword evidence="4" id="KW-0813">Transport</keyword>
<dbReference type="PIRSF" id="PIRSF037090">
    <property type="entry name" value="Iontro_Glu-like_rcpt_pln"/>
    <property type="match status" value="1"/>
</dbReference>
<keyword evidence="5 17" id="KW-0812">Transmembrane</keyword>
<proteinExistence type="inferred from homology"/>
<evidence type="ECO:0000256" key="17">
    <source>
        <dbReference type="SAM" id="Phobius"/>
    </source>
</evidence>
<dbReference type="SUPFAM" id="SSF53822">
    <property type="entry name" value="Periplasmic binding protein-like I"/>
    <property type="match status" value="1"/>
</dbReference>
<comment type="similarity">
    <text evidence="2">Belongs to the glutamate-gated ion channel (TC 1.A.10.1) family.</text>
</comment>
<feature type="compositionally biased region" description="Polar residues" evidence="16">
    <location>
        <begin position="986"/>
        <end position="998"/>
    </location>
</feature>
<evidence type="ECO:0000256" key="14">
    <source>
        <dbReference type="ARBA" id="ARBA00049638"/>
    </source>
</evidence>
<evidence type="ECO:0000256" key="4">
    <source>
        <dbReference type="ARBA" id="ARBA00022448"/>
    </source>
</evidence>
<feature type="region of interest" description="Disordered" evidence="16">
    <location>
        <begin position="939"/>
        <end position="998"/>
    </location>
</feature>
<accession>A0A8X8W4I9</accession>
<protein>
    <recommendedName>
        <fullName evidence="19">Ionotropic glutamate receptor C-terminal domain-containing protein</fullName>
    </recommendedName>
</protein>
<sequence length="998" mass="111891">MKLEAPMNMIAIPPLVVLLLLLNSGMAQSTPFPVRVGVVVDMDNYVGQMGLNCITMALSDFYTKHGHYQTRLVLTKRDSEKDVVGAAAAEYDILFLAITLYAALDLLKNVQVQAIIGPLSSMQAPFMIHLGNKSKVPIITFSASSPSLLSIQSPYFVRAALGDSSQVKAIAAIVKAYGWREAVPIYVDNEFGHGIMPFLADSLEKVNVRIPYRSVIPSFATDDQIVAELYKLMRNQTRVFIVHMRTTLGSRLFSKAKLLGMMSEDYVWIITDGMTNELTSMDRSVIEEDMQGVIGVKPHIPKSEELDKFTFKYKKEIQLQNPTNHDMNLNIFGLWAYDSAVALAMAVEKARIRNATFLKKGSDSTAPTDLEGFGVSSIGTELIQMLSNITFRGLAGEFKLVEGQLESPPYRIINVIGAGARVVGYWTKGNGIVRELNFAKSTNETYSTSKSNIGFIMWPGDRKNPPKGWVTPTNGKKLRIGVPVKLRFFEFMRITWNSDNSTKVEGYCKEVFDMVIEALPYGVEYEYVPFATSDHKRAGSYDEFVYAVYQGEFDAAVGDVTIIANRSQYVDFTLPYTESGVSMVVPIKNDKSKKAWVFLKPLTWKLWLTSFCSFVFMGFLIWILEHRINEEFRGPLWHQVGTIFWFSFSTMVFANRERVVSNLSRFLLIIWFLVVLILTQSYTASLASMLTVQELKPTITDVNELIRNKETVGYHNGTFVFELLKGLNFDKSRLLAYDSPEEMHELFRKGSAKGGISAAFDEIPYVNLFIAKYCSKYIMVGPTYKTDGFGFAFPIGSPLVPDISRAILNVTEGKKMMEIENRWFKNDTTCADSSEFSSSNSLGIESFWGLFMIVGIAGVIALIIYVTSFLYENWHVVNRGSDAETTTLASKSLELLQRFNSKDITSHTFKKYERRVNHNGCGCDCARIVMEPSNEYFHPSPSTFSHNSPGNNGPPSRMSSSPEAQAGCFTIRHEGEESNAIEQDQDQQSASTVAQETH</sequence>
<dbReference type="InterPro" id="IPR015683">
    <property type="entry name" value="Ionotropic_Glu_rcpt"/>
</dbReference>
<dbReference type="Pfam" id="PF10613">
    <property type="entry name" value="Lig_chan-Glu_bd"/>
    <property type="match status" value="1"/>
</dbReference>
<feature type="transmembrane region" description="Helical" evidence="17">
    <location>
        <begin position="666"/>
        <end position="690"/>
    </location>
</feature>
<dbReference type="Gene3D" id="1.10.287.70">
    <property type="match status" value="1"/>
</dbReference>
<comment type="function">
    <text evidence="14">Glutamate-gated receptor that probably acts as a non-selective cation channel. May be involved in light-signal transduction and calcium homeostasis via the regulation of calcium influx into cells.</text>
</comment>
<keyword evidence="11" id="KW-0325">Glycoprotein</keyword>
<dbReference type="Pfam" id="PF01094">
    <property type="entry name" value="ANF_receptor"/>
    <property type="match status" value="1"/>
</dbReference>
<keyword evidence="13" id="KW-0407">Ion channel</keyword>
<dbReference type="FunFam" id="3.40.190.10:FF:000195">
    <property type="entry name" value="Glutamate receptor 2.7"/>
    <property type="match status" value="1"/>
</dbReference>
<dbReference type="AlphaFoldDB" id="A0A8X8W4I9"/>
<dbReference type="Gene3D" id="3.40.50.2300">
    <property type="match status" value="2"/>
</dbReference>